<dbReference type="AlphaFoldDB" id="A0AAE1KLR7"/>
<accession>A0AAE1KLR7</accession>
<reference evidence="2" key="1">
    <citation type="submission" date="2023-10" db="EMBL/GenBank/DDBJ databases">
        <title>Chromosome-level genome of the transformable northern wattle, Acacia crassicarpa.</title>
        <authorList>
            <person name="Massaro I."/>
            <person name="Sinha N.R."/>
            <person name="Poethig S."/>
            <person name="Leichty A.R."/>
        </authorList>
    </citation>
    <scope>NUCLEOTIDE SEQUENCE</scope>
    <source>
        <strain evidence="2">Acra3RX</strain>
        <tissue evidence="2">Leaf</tissue>
    </source>
</reference>
<dbReference type="InterPro" id="IPR008586">
    <property type="entry name" value="DUF868_pln"/>
</dbReference>
<dbReference type="PANTHER" id="PTHR31972:SF3">
    <property type="entry name" value="OS09G0416600 PROTEIN"/>
    <property type="match status" value="1"/>
</dbReference>
<dbReference type="Pfam" id="PF05910">
    <property type="entry name" value="DUF868"/>
    <property type="match status" value="1"/>
</dbReference>
<sequence length="333" mass="37336">MSSVISSCFRPSHTSDDPPPPPSLSPTNPNLTTYLYHTHLGFVSLTWSRSILGRSLHLQLHPHSSSPSSSFNLHIKPFLFCKKHGVKKISTSTRIFWNTSKARFGSGPEPLSGFYVAVVVDRSMVLLVGDGVKDSYSRTRAREPLTPQILVLKREHVVVHNKVYSTQAKFGGRVRDIRIDCGSADDSRLCFSVDGEKVLQIRHLEWKFRGNEKVEVDGIPVQISWDVYNWLFEKQSSDGRAIFMFKFEEQEEDADVARGKEIGDRNLANLWSQQQNWSGYNDLGKSFSSSSVSMSSSARSLGGSSSVLEWSSVEENELVVPVGFSLLVYAWKS</sequence>
<comment type="caution">
    <text evidence="2">The sequence shown here is derived from an EMBL/GenBank/DDBJ whole genome shotgun (WGS) entry which is preliminary data.</text>
</comment>
<protein>
    <recommendedName>
        <fullName evidence="4">DUF868 family protein</fullName>
    </recommendedName>
</protein>
<dbReference type="PANTHER" id="PTHR31972">
    <property type="entry name" value="EXPRESSED PROTEIN"/>
    <property type="match status" value="1"/>
</dbReference>
<evidence type="ECO:0008006" key="4">
    <source>
        <dbReference type="Google" id="ProtNLM"/>
    </source>
</evidence>
<keyword evidence="3" id="KW-1185">Reference proteome</keyword>
<feature type="region of interest" description="Disordered" evidence="1">
    <location>
        <begin position="1"/>
        <end position="28"/>
    </location>
</feature>
<proteinExistence type="predicted"/>
<dbReference type="Proteomes" id="UP001293593">
    <property type="component" value="Unassembled WGS sequence"/>
</dbReference>
<dbReference type="EMBL" id="JAWXYG010000003">
    <property type="protein sequence ID" value="KAK4277220.1"/>
    <property type="molecule type" value="Genomic_DNA"/>
</dbReference>
<evidence type="ECO:0000256" key="1">
    <source>
        <dbReference type="SAM" id="MobiDB-lite"/>
    </source>
</evidence>
<gene>
    <name evidence="2" type="ORF">QN277_015245</name>
</gene>
<name>A0AAE1KLR7_9FABA</name>
<organism evidence="2 3">
    <name type="scientific">Acacia crassicarpa</name>
    <name type="common">northern wattle</name>
    <dbReference type="NCBI Taxonomy" id="499986"/>
    <lineage>
        <taxon>Eukaryota</taxon>
        <taxon>Viridiplantae</taxon>
        <taxon>Streptophyta</taxon>
        <taxon>Embryophyta</taxon>
        <taxon>Tracheophyta</taxon>
        <taxon>Spermatophyta</taxon>
        <taxon>Magnoliopsida</taxon>
        <taxon>eudicotyledons</taxon>
        <taxon>Gunneridae</taxon>
        <taxon>Pentapetalae</taxon>
        <taxon>rosids</taxon>
        <taxon>fabids</taxon>
        <taxon>Fabales</taxon>
        <taxon>Fabaceae</taxon>
        <taxon>Caesalpinioideae</taxon>
        <taxon>mimosoid clade</taxon>
        <taxon>Acacieae</taxon>
        <taxon>Acacia</taxon>
    </lineage>
</organism>
<evidence type="ECO:0000313" key="3">
    <source>
        <dbReference type="Proteomes" id="UP001293593"/>
    </source>
</evidence>
<evidence type="ECO:0000313" key="2">
    <source>
        <dbReference type="EMBL" id="KAK4277220.1"/>
    </source>
</evidence>